<dbReference type="GO" id="GO:0004722">
    <property type="term" value="F:protein serine/threonine phosphatase activity"/>
    <property type="evidence" value="ECO:0007669"/>
    <property type="project" value="InterPro"/>
</dbReference>
<keyword evidence="3" id="KW-0378">Hydrolase</keyword>
<dbReference type="PANTHER" id="PTHR47992">
    <property type="entry name" value="PROTEIN PHOSPHATASE"/>
    <property type="match status" value="1"/>
</dbReference>
<feature type="domain" description="PPM-type phosphatase" evidence="2">
    <location>
        <begin position="52"/>
        <end position="294"/>
    </location>
</feature>
<proteinExistence type="predicted"/>
<evidence type="ECO:0000313" key="4">
    <source>
        <dbReference type="Proteomes" id="UP000315700"/>
    </source>
</evidence>
<dbReference type="Proteomes" id="UP000315700">
    <property type="component" value="Chromosome"/>
</dbReference>
<keyword evidence="1" id="KW-1133">Transmembrane helix</keyword>
<dbReference type="InParanoid" id="A0A517SIY0"/>
<evidence type="ECO:0000313" key="3">
    <source>
        <dbReference type="EMBL" id="QDT56093.1"/>
    </source>
</evidence>
<dbReference type="InterPro" id="IPR036457">
    <property type="entry name" value="PPM-type-like_dom_sf"/>
</dbReference>
<dbReference type="SUPFAM" id="SSF81606">
    <property type="entry name" value="PP2C-like"/>
    <property type="match status" value="1"/>
</dbReference>
<dbReference type="Pfam" id="PF00481">
    <property type="entry name" value="PP2C"/>
    <property type="match status" value="1"/>
</dbReference>
<name>A0A517SIY0_9PLAN</name>
<dbReference type="SMART" id="SM00332">
    <property type="entry name" value="PP2Cc"/>
    <property type="match status" value="1"/>
</dbReference>
<organism evidence="3 4">
    <name type="scientific">Caulifigura coniformis</name>
    <dbReference type="NCBI Taxonomy" id="2527983"/>
    <lineage>
        <taxon>Bacteria</taxon>
        <taxon>Pseudomonadati</taxon>
        <taxon>Planctomycetota</taxon>
        <taxon>Planctomycetia</taxon>
        <taxon>Planctomycetales</taxon>
        <taxon>Planctomycetaceae</taxon>
        <taxon>Caulifigura</taxon>
    </lineage>
</organism>
<dbReference type="InterPro" id="IPR001932">
    <property type="entry name" value="PPM-type_phosphatase-like_dom"/>
</dbReference>
<evidence type="ECO:0000256" key="1">
    <source>
        <dbReference type="SAM" id="Phobius"/>
    </source>
</evidence>
<gene>
    <name evidence="3" type="ORF">Pan44_41430</name>
</gene>
<reference evidence="3 4" key="1">
    <citation type="submission" date="2019-02" db="EMBL/GenBank/DDBJ databases">
        <title>Deep-cultivation of Planctomycetes and their phenomic and genomic characterization uncovers novel biology.</title>
        <authorList>
            <person name="Wiegand S."/>
            <person name="Jogler M."/>
            <person name="Boedeker C."/>
            <person name="Pinto D."/>
            <person name="Vollmers J."/>
            <person name="Rivas-Marin E."/>
            <person name="Kohn T."/>
            <person name="Peeters S.H."/>
            <person name="Heuer A."/>
            <person name="Rast P."/>
            <person name="Oberbeckmann S."/>
            <person name="Bunk B."/>
            <person name="Jeske O."/>
            <person name="Meyerdierks A."/>
            <person name="Storesund J.E."/>
            <person name="Kallscheuer N."/>
            <person name="Luecker S."/>
            <person name="Lage O.M."/>
            <person name="Pohl T."/>
            <person name="Merkel B.J."/>
            <person name="Hornburger P."/>
            <person name="Mueller R.-W."/>
            <person name="Bruemmer F."/>
            <person name="Labrenz M."/>
            <person name="Spormann A.M."/>
            <person name="Op den Camp H."/>
            <person name="Overmann J."/>
            <person name="Amann R."/>
            <person name="Jetten M.S.M."/>
            <person name="Mascher T."/>
            <person name="Medema M.H."/>
            <person name="Devos D.P."/>
            <person name="Kaster A.-K."/>
            <person name="Ovreas L."/>
            <person name="Rohde M."/>
            <person name="Galperin M.Y."/>
            <person name="Jogler C."/>
        </authorList>
    </citation>
    <scope>NUCLEOTIDE SEQUENCE [LARGE SCALE GENOMIC DNA]</scope>
    <source>
        <strain evidence="3 4">Pan44</strain>
    </source>
</reference>
<dbReference type="EMBL" id="CP036271">
    <property type="protein sequence ID" value="QDT56093.1"/>
    <property type="molecule type" value="Genomic_DNA"/>
</dbReference>
<keyword evidence="1" id="KW-0812">Transmembrane</keyword>
<dbReference type="SMART" id="SM00331">
    <property type="entry name" value="PP2C_SIG"/>
    <property type="match status" value="1"/>
</dbReference>
<dbReference type="Gene3D" id="3.60.40.10">
    <property type="entry name" value="PPM-type phosphatase domain"/>
    <property type="match status" value="1"/>
</dbReference>
<dbReference type="KEGG" id="ccos:Pan44_41430"/>
<sequence length="478" mass="51697">MSEKLDRTECPLGITPGGPFEGTRFELSVPSRASVARPALSVLRMRWEQKLQHATLSDVGLRRQNNEDSVASHVCGSEAEFERRGHLFLVADGMGGHAVGELASQMAAESIPHAWNKLPGDDIAQVLRESVVTANSLIHERGSSNRDFLRMGTTCTVLALTAGGAYVAHVGDSRCYRIRRDRIDQLTFDHSLHWELQRQARETGMPVELPEHRNIITRSLGPEAEVQVDVEGPFLILPGDIYLLCSDGLSGEVRDDEIGALAGELSPTQACRMLVHLANMRGGGDNCTVTVVRVGELPANVPPPELPIESLPKQSVPAPTLIAGGVALAVLALGVITMLMGQIVMGAVLSAISAAGLIVLMAKRPKPAVVESAPETDLSRTNLWRPYRTAVSRPTQEIYESLSNLEGQVAKVARDEGWPVNWSQHTAAIQASVQARLEQRYAKGLRDVSRAIDLLMNALYTARRTPRPAAVPERGGAA</sequence>
<accession>A0A517SIY0</accession>
<dbReference type="InterPro" id="IPR015655">
    <property type="entry name" value="PP2C"/>
</dbReference>
<keyword evidence="4" id="KW-1185">Reference proteome</keyword>
<protein>
    <recommendedName>
        <fullName evidence="2">PPM-type phosphatase domain-containing protein</fullName>
    </recommendedName>
</protein>
<evidence type="ECO:0000259" key="2">
    <source>
        <dbReference type="PROSITE" id="PS51746"/>
    </source>
</evidence>
<dbReference type="PROSITE" id="PS51746">
    <property type="entry name" value="PPM_2"/>
    <property type="match status" value="1"/>
</dbReference>
<dbReference type="AlphaFoldDB" id="A0A517SIY0"/>
<keyword evidence="1" id="KW-0472">Membrane</keyword>
<feature type="transmembrane region" description="Helical" evidence="1">
    <location>
        <begin position="343"/>
        <end position="362"/>
    </location>
</feature>
<dbReference type="CDD" id="cd00143">
    <property type="entry name" value="PP2Cc"/>
    <property type="match status" value="1"/>
</dbReference>